<keyword evidence="10" id="KW-1185">Reference proteome</keyword>
<comment type="caution">
    <text evidence="8">The sequence shown here is derived from an EMBL/GenBank/DDBJ whole genome shotgun (WGS) entry which is preliminary data.</text>
</comment>
<evidence type="ECO:0000256" key="7">
    <source>
        <dbReference type="HAMAP-Rule" id="MF_00109"/>
    </source>
</evidence>
<dbReference type="GO" id="GO:0005829">
    <property type="term" value="C:cytosol"/>
    <property type="evidence" value="ECO:0007669"/>
    <property type="project" value="TreeGrafter"/>
</dbReference>
<dbReference type="InterPro" id="IPR031322">
    <property type="entry name" value="Shikimate/glucono_kinase"/>
</dbReference>
<dbReference type="OrthoDB" id="9800332at2"/>
<dbReference type="InterPro" id="IPR000623">
    <property type="entry name" value="Shikimate_kinase/TSH1"/>
</dbReference>
<comment type="pathway">
    <text evidence="7">Metabolic intermediate biosynthesis; chorismate biosynthesis; chorismate from D-erythrose 4-phosphate and phosphoenolpyruvate: step 5/7.</text>
</comment>
<reference evidence="9" key="2">
    <citation type="journal article" date="2016" name="Genome Announc.">
        <title>Draft Genome Sequences of Two Novel Amoeba-Resistant Intranuclear Bacteria, 'Candidatus Berkiella cookevillensis' and 'Candidatus Berkiella aquae'.</title>
        <authorList>
            <person name="Mehari Y.T."/>
            <person name="Arivett B.A."/>
            <person name="Farone A.L."/>
            <person name="Gunderson J.H."/>
            <person name="Farone M.B."/>
        </authorList>
    </citation>
    <scope>NUCLEOTIDE SEQUENCE</scope>
    <source>
        <strain evidence="9">HT99</strain>
    </source>
</reference>
<dbReference type="RefSeq" id="WP_075067736.1">
    <property type="nucleotide sequence ID" value="NZ_LKAJ02000003.1"/>
</dbReference>
<proteinExistence type="inferred from homology"/>
<gene>
    <name evidence="8" type="primary">aroK_3</name>
    <name evidence="7" type="synonym">aroK</name>
    <name evidence="9" type="ORF">HT99x_015435</name>
    <name evidence="8" type="ORF">HT99x_03153</name>
</gene>
<keyword evidence="4 7" id="KW-0418">Kinase</keyword>
<evidence type="ECO:0000256" key="4">
    <source>
        <dbReference type="ARBA" id="ARBA00022777"/>
    </source>
</evidence>
<dbReference type="STRING" id="295108.HT99x_03153"/>
<evidence type="ECO:0000256" key="5">
    <source>
        <dbReference type="ARBA" id="ARBA00022840"/>
    </source>
</evidence>
<dbReference type="EMBL" id="LKAJ01000025">
    <property type="protein sequence ID" value="KRG17716.1"/>
    <property type="molecule type" value="Genomic_DNA"/>
</dbReference>
<evidence type="ECO:0000313" key="8">
    <source>
        <dbReference type="EMBL" id="KRG17716.1"/>
    </source>
</evidence>
<dbReference type="GO" id="GO:0009423">
    <property type="term" value="P:chorismate biosynthetic process"/>
    <property type="evidence" value="ECO:0007669"/>
    <property type="project" value="UniProtKB-UniRule"/>
</dbReference>
<dbReference type="Proteomes" id="UP000051497">
    <property type="component" value="Unassembled WGS sequence"/>
</dbReference>
<dbReference type="InterPro" id="IPR027417">
    <property type="entry name" value="P-loop_NTPase"/>
</dbReference>
<dbReference type="Pfam" id="PF01202">
    <property type="entry name" value="SKI"/>
    <property type="match status" value="1"/>
</dbReference>
<protein>
    <recommendedName>
        <fullName evidence="7">Shikimate kinase</fullName>
        <shortName evidence="7">SK</shortName>
        <ecNumber evidence="7">2.7.1.71</ecNumber>
    </recommendedName>
</protein>
<comment type="cofactor">
    <cofactor evidence="7">
        <name>Mg(2+)</name>
        <dbReference type="ChEBI" id="CHEBI:18420"/>
    </cofactor>
    <text evidence="7">Binds 1 Mg(2+) ion per subunit.</text>
</comment>
<dbReference type="GO" id="GO:0004765">
    <property type="term" value="F:shikimate kinase activity"/>
    <property type="evidence" value="ECO:0007669"/>
    <property type="project" value="UniProtKB-UniRule"/>
</dbReference>
<dbReference type="EC" id="2.7.1.71" evidence="7"/>
<dbReference type="AlphaFoldDB" id="A0A0Q9YL91"/>
<comment type="subunit">
    <text evidence="7">Monomer.</text>
</comment>
<feature type="binding site" evidence="7">
    <location>
        <begin position="14"/>
        <end position="19"/>
    </location>
    <ligand>
        <name>ATP</name>
        <dbReference type="ChEBI" id="CHEBI:30616"/>
    </ligand>
</feature>
<feature type="binding site" evidence="7">
    <location>
        <position position="136"/>
    </location>
    <ligand>
        <name>substrate</name>
    </ligand>
</feature>
<evidence type="ECO:0000256" key="2">
    <source>
        <dbReference type="ARBA" id="ARBA00022679"/>
    </source>
</evidence>
<comment type="function">
    <text evidence="7">Catalyzes the specific phosphorylation of the 3-hydroxyl group of shikimic acid using ATP as a cosubstrate.</text>
</comment>
<evidence type="ECO:0000256" key="6">
    <source>
        <dbReference type="ARBA" id="ARBA00023141"/>
    </source>
</evidence>
<dbReference type="GO" id="GO:0008652">
    <property type="term" value="P:amino acid biosynthetic process"/>
    <property type="evidence" value="ECO:0007669"/>
    <property type="project" value="UniProtKB-KW"/>
</dbReference>
<feature type="binding site" evidence="7">
    <location>
        <position position="36"/>
    </location>
    <ligand>
        <name>substrate</name>
    </ligand>
</feature>
<comment type="subcellular location">
    <subcellularLocation>
        <location evidence="7">Cytoplasm</location>
    </subcellularLocation>
</comment>
<dbReference type="GO" id="GO:0005524">
    <property type="term" value="F:ATP binding"/>
    <property type="evidence" value="ECO:0007669"/>
    <property type="project" value="UniProtKB-UniRule"/>
</dbReference>
<reference evidence="9" key="3">
    <citation type="submission" date="2021-06" db="EMBL/GenBank/DDBJ databases">
        <title>Genomic Description and Analysis of Intracellular Bacteria, Candidatus Berkiella cookevillensis and Candidatus Berkiella aquae.</title>
        <authorList>
            <person name="Kidane D.T."/>
            <person name="Mehari Y.T."/>
            <person name="Rice F.C."/>
            <person name="Arivett B.A."/>
            <person name="Farone A.L."/>
            <person name="Berk S.G."/>
            <person name="Farone M.B."/>
        </authorList>
    </citation>
    <scope>NUCLEOTIDE SEQUENCE</scope>
    <source>
        <strain evidence="9">HT99</strain>
    </source>
</reference>
<keyword evidence="5 7" id="KW-0067">ATP-binding</keyword>
<dbReference type="PRINTS" id="PR01100">
    <property type="entry name" value="SHIKIMTKNASE"/>
</dbReference>
<keyword evidence="7" id="KW-0963">Cytoplasm</keyword>
<keyword evidence="1 7" id="KW-0028">Amino-acid biosynthesis</keyword>
<dbReference type="UniPathway" id="UPA00053">
    <property type="reaction ID" value="UER00088"/>
</dbReference>
<dbReference type="Gene3D" id="3.40.50.300">
    <property type="entry name" value="P-loop containing nucleotide triphosphate hydrolases"/>
    <property type="match status" value="1"/>
</dbReference>
<name>A0A0Q9YL91_9GAMM</name>
<organism evidence="8">
    <name type="scientific">Candidatus Berkiella aquae</name>
    <dbReference type="NCBI Taxonomy" id="295108"/>
    <lineage>
        <taxon>Bacteria</taxon>
        <taxon>Pseudomonadati</taxon>
        <taxon>Pseudomonadota</taxon>
        <taxon>Gammaproteobacteria</taxon>
        <taxon>Candidatus Berkiellales</taxon>
        <taxon>Candidatus Berkiellaceae</taxon>
        <taxon>Candidatus Berkiella</taxon>
    </lineage>
</organism>
<keyword evidence="2 7" id="KW-0808">Transferase</keyword>
<keyword evidence="3 7" id="KW-0547">Nucleotide-binding</keyword>
<dbReference type="PANTHER" id="PTHR21087:SF16">
    <property type="entry name" value="SHIKIMATE KINASE 1, CHLOROPLASTIC"/>
    <property type="match status" value="1"/>
</dbReference>
<feature type="binding site" evidence="7">
    <location>
        <position position="117"/>
    </location>
    <ligand>
        <name>ATP</name>
        <dbReference type="ChEBI" id="CHEBI:30616"/>
    </ligand>
</feature>
<dbReference type="SUPFAM" id="SSF52540">
    <property type="entry name" value="P-loop containing nucleoside triphosphate hydrolases"/>
    <property type="match status" value="1"/>
</dbReference>
<evidence type="ECO:0000256" key="1">
    <source>
        <dbReference type="ARBA" id="ARBA00022605"/>
    </source>
</evidence>
<evidence type="ECO:0000313" key="9">
    <source>
        <dbReference type="EMBL" id="MCS5712831.1"/>
    </source>
</evidence>
<accession>A0A0Q9YL91</accession>
<keyword evidence="7" id="KW-0460">Magnesium</keyword>
<comment type="catalytic activity">
    <reaction evidence="7">
        <text>shikimate + ATP = 3-phosphoshikimate + ADP + H(+)</text>
        <dbReference type="Rhea" id="RHEA:13121"/>
        <dbReference type="ChEBI" id="CHEBI:15378"/>
        <dbReference type="ChEBI" id="CHEBI:30616"/>
        <dbReference type="ChEBI" id="CHEBI:36208"/>
        <dbReference type="ChEBI" id="CHEBI:145989"/>
        <dbReference type="ChEBI" id="CHEBI:456216"/>
        <dbReference type="EC" id="2.7.1.71"/>
    </reaction>
</comment>
<evidence type="ECO:0000256" key="3">
    <source>
        <dbReference type="ARBA" id="ARBA00022741"/>
    </source>
</evidence>
<keyword evidence="7" id="KW-0479">Metal-binding</keyword>
<comment type="caution">
    <text evidence="7">Lacks conserved residue(s) required for the propagation of feature annotation.</text>
</comment>
<evidence type="ECO:0000313" key="10">
    <source>
        <dbReference type="Proteomes" id="UP000051497"/>
    </source>
</evidence>
<keyword evidence="6 7" id="KW-0057">Aromatic amino acid biosynthesis</keyword>
<dbReference type="GO" id="GO:0009073">
    <property type="term" value="P:aromatic amino acid family biosynthetic process"/>
    <property type="evidence" value="ECO:0007669"/>
    <property type="project" value="UniProtKB-KW"/>
</dbReference>
<sequence>MSKSKRIFIVGHSGAGKGVFAQAIAKKLGWKYVDADFSLAPSIGRPLKEILGEQGEKAFHKTQTDILSNLANQDNIVVTTDDSIVCDSNNRDLLSAEFTVYLQVSPKVQLERISHNRPLAKVNDYSAFLNTLRTERDAFYEQVARFSLSSDDGDIDGHVNSVVKAFES</sequence>
<comment type="similarity">
    <text evidence="7">Belongs to the shikimate kinase family.</text>
</comment>
<dbReference type="GO" id="GO:0000287">
    <property type="term" value="F:magnesium ion binding"/>
    <property type="evidence" value="ECO:0007669"/>
    <property type="project" value="UniProtKB-UniRule"/>
</dbReference>
<reference evidence="8" key="1">
    <citation type="submission" date="2015-09" db="EMBL/GenBank/DDBJ databases">
        <title>Draft Genome Sequences of Two Novel Amoeba-resistant Intranuclear Bacteria, Candidatus Berkiella cookevillensis and Candidatus Berkiella aquae.</title>
        <authorList>
            <person name="Mehari Y.T."/>
            <person name="Arivett B.A."/>
            <person name="Farone A.L."/>
            <person name="Gunderson J.H."/>
            <person name="Farone M.B."/>
        </authorList>
    </citation>
    <scope>NUCLEOTIDE SEQUENCE [LARGE SCALE GENOMIC DNA]</scope>
    <source>
        <strain evidence="8">HT99</strain>
    </source>
</reference>
<dbReference type="PANTHER" id="PTHR21087">
    <property type="entry name" value="SHIKIMATE KINASE"/>
    <property type="match status" value="1"/>
</dbReference>
<dbReference type="EMBL" id="LKAJ02000003">
    <property type="protein sequence ID" value="MCS5712831.1"/>
    <property type="molecule type" value="Genomic_DNA"/>
</dbReference>
<dbReference type="HAMAP" id="MF_00109">
    <property type="entry name" value="Shikimate_kinase"/>
    <property type="match status" value="1"/>
</dbReference>
<dbReference type="CDD" id="cd00464">
    <property type="entry name" value="SK"/>
    <property type="match status" value="1"/>
</dbReference>